<dbReference type="GO" id="GO:0008168">
    <property type="term" value="F:methyltransferase activity"/>
    <property type="evidence" value="ECO:0007669"/>
    <property type="project" value="UniProtKB-KW"/>
</dbReference>
<comment type="function">
    <text evidence="13">Essential component of the eNoSC (energy-dependent nucleolar silencing) complex, a complex that mediates silencing of rDNA in response to intracellular energy status and acts by recruiting histone-modifying enzymes. The eNoSC complex is able to sense the energy status of cell: upon glucose starvation, elevation of NAD(+)/NADP(+) ratio activates SIRT1, leading to histone H3 deacetylation followed by dimethylation of H3 at 'Lys-9' (H3K9me2) by SUV39H1 and the formation of silent chromatin in the rDNA locus. In the complex, RRP8 binds to H3K9me2 and probably acts as a methyltransferase. Its substrates are however unknown.</text>
</comment>
<evidence type="ECO:0000256" key="12">
    <source>
        <dbReference type="ARBA" id="ARBA00023242"/>
    </source>
</evidence>
<keyword evidence="9" id="KW-0156">Chromatin regulator</keyword>
<evidence type="ECO:0000256" key="9">
    <source>
        <dbReference type="ARBA" id="ARBA00022853"/>
    </source>
</evidence>
<evidence type="ECO:0000256" key="15">
    <source>
        <dbReference type="RuleBase" id="RU365074"/>
    </source>
</evidence>
<dbReference type="AlphaFoldDB" id="A0A8C4X4V0"/>
<evidence type="ECO:0000256" key="3">
    <source>
        <dbReference type="ARBA" id="ARBA00020203"/>
    </source>
</evidence>
<dbReference type="GO" id="GO:0032259">
    <property type="term" value="P:methylation"/>
    <property type="evidence" value="ECO:0007669"/>
    <property type="project" value="UniProtKB-KW"/>
</dbReference>
<feature type="region of interest" description="Disordered" evidence="16">
    <location>
        <begin position="190"/>
        <end position="242"/>
    </location>
</feature>
<dbReference type="GO" id="GO:0000183">
    <property type="term" value="P:rDNA heterochromatin formation"/>
    <property type="evidence" value="ECO:0007669"/>
    <property type="project" value="TreeGrafter"/>
</dbReference>
<evidence type="ECO:0000313" key="17">
    <source>
        <dbReference type="Ensembl" id="ENSECRP00000005633.1"/>
    </source>
</evidence>
<keyword evidence="12 15" id="KW-0539">Nucleus</keyword>
<evidence type="ECO:0000256" key="13">
    <source>
        <dbReference type="ARBA" id="ARBA00057870"/>
    </source>
</evidence>
<dbReference type="OrthoDB" id="10258825at2759"/>
<dbReference type="Proteomes" id="UP000694620">
    <property type="component" value="Chromosome 4"/>
</dbReference>
<keyword evidence="8 15" id="KW-0949">S-adenosyl-L-methionine</keyword>
<feature type="compositionally biased region" description="Basic and acidic residues" evidence="16">
    <location>
        <begin position="205"/>
        <end position="235"/>
    </location>
</feature>
<keyword evidence="7 15" id="KW-0808">Transferase</keyword>
<evidence type="ECO:0000256" key="8">
    <source>
        <dbReference type="ARBA" id="ARBA00022691"/>
    </source>
</evidence>
<dbReference type="InterPro" id="IPR007823">
    <property type="entry name" value="RRP8"/>
</dbReference>
<evidence type="ECO:0000313" key="18">
    <source>
        <dbReference type="Proteomes" id="UP000694620"/>
    </source>
</evidence>
<dbReference type="SUPFAM" id="SSF53335">
    <property type="entry name" value="S-adenosyl-L-methionine-dependent methyltransferases"/>
    <property type="match status" value="1"/>
</dbReference>
<comment type="subunit">
    <text evidence="14">Component of the eNoSC complex, composed of SIRT1, SUV39H1 and RRP8.</text>
</comment>
<evidence type="ECO:0000256" key="5">
    <source>
        <dbReference type="ARBA" id="ARBA00022552"/>
    </source>
</evidence>
<evidence type="ECO:0000256" key="7">
    <source>
        <dbReference type="ARBA" id="ARBA00022679"/>
    </source>
</evidence>
<dbReference type="FunFam" id="3.40.50.150:FF:000068">
    <property type="entry name" value="Ribosomal RNA-processing protein 8"/>
    <property type="match status" value="1"/>
</dbReference>
<dbReference type="GO" id="GO:0005677">
    <property type="term" value="C:chromatin silencing complex"/>
    <property type="evidence" value="ECO:0007669"/>
    <property type="project" value="TreeGrafter"/>
</dbReference>
<comment type="subcellular location">
    <subcellularLocation>
        <location evidence="1 15">Nucleus</location>
        <location evidence="1 15">Nucleolus</location>
    </subcellularLocation>
</comment>
<dbReference type="GO" id="GO:0042149">
    <property type="term" value="P:cellular response to glucose starvation"/>
    <property type="evidence" value="ECO:0007669"/>
    <property type="project" value="TreeGrafter"/>
</dbReference>
<evidence type="ECO:0000256" key="6">
    <source>
        <dbReference type="ARBA" id="ARBA00022603"/>
    </source>
</evidence>
<evidence type="ECO:0000256" key="4">
    <source>
        <dbReference type="ARBA" id="ARBA00022491"/>
    </source>
</evidence>
<dbReference type="GO" id="GO:0005730">
    <property type="term" value="C:nucleolus"/>
    <property type="evidence" value="ECO:0007669"/>
    <property type="project" value="UniProtKB-SubCell"/>
</dbReference>
<dbReference type="InterPro" id="IPR042036">
    <property type="entry name" value="RRP8_N"/>
</dbReference>
<reference evidence="17" key="1">
    <citation type="submission" date="2021-06" db="EMBL/GenBank/DDBJ databases">
        <authorList>
            <consortium name="Wellcome Sanger Institute Data Sharing"/>
        </authorList>
    </citation>
    <scope>NUCLEOTIDE SEQUENCE [LARGE SCALE GENOMIC DNA]</scope>
</reference>
<dbReference type="GO" id="GO:0046015">
    <property type="term" value="P:regulation of transcription by glucose"/>
    <property type="evidence" value="ECO:0007669"/>
    <property type="project" value="TreeGrafter"/>
</dbReference>
<keyword evidence="6 15" id="KW-0489">Methyltransferase</keyword>
<dbReference type="InterPro" id="IPR029063">
    <property type="entry name" value="SAM-dependent_MTases_sf"/>
</dbReference>
<dbReference type="Gene3D" id="1.10.10.2150">
    <property type="entry name" value="Ribosomal RNA-processing protein 8, N-terminal domain"/>
    <property type="match status" value="1"/>
</dbReference>
<keyword evidence="11" id="KW-0804">Transcription</keyword>
<evidence type="ECO:0000256" key="16">
    <source>
        <dbReference type="SAM" id="MobiDB-lite"/>
    </source>
</evidence>
<dbReference type="Ensembl" id="ENSECRT00000005729.1">
    <property type="protein sequence ID" value="ENSECRP00000005633.1"/>
    <property type="gene ID" value="ENSECRG00000003788.1"/>
</dbReference>
<dbReference type="GeneTree" id="ENSGT00390000006189"/>
<sequence>MTLKYNNMMFAEEKWDDDSAVEDFKKCTFHGNVVLSRRNKLMQKQELARKKKLSTVADQASFDSDLQTAKETWKAEKRKKSSVSVCPKKMTTNCKKTLIRNASTIVEERLFNKHEDLNIEGPHEDVSSPTQYQMRKQEIIQRRDMINGIKSKRKKRNRENGQKLGMVSRSIKLPGTLPIFPQNKTEANQLGSTIKDVKSVIPYHRPKDTEGESSTRNKNIKNKEENSKQNREKTKTKSTNHTKVVSVSKRILSKNKKAQRLQRILSMHDASSKMSSPVSSNLENVDNDNHNTFIKQSKTDLNEMTVNRSKLLRTQMEQRLESARFRFINEQLYTSSSLEAYKLFHKDSNCFHIYHRGFTAQVKSWPQNPVDSIIDYIKKRPASLIVADFGCGDCKIALSVKNKVHSFDLFPVNKLVTVCDMSKVPLPDNSVDIVVFCLSLMGTNLCDFLVEANRVLVSNGVLKIAEVASRFNDIRDFITALARLGFKLCTKETKNSYFFSFEFIKTGSPYLKGKSLKLDLKPCVYKKR</sequence>
<evidence type="ECO:0000256" key="11">
    <source>
        <dbReference type="ARBA" id="ARBA00023163"/>
    </source>
</evidence>
<organism evidence="17 18">
    <name type="scientific">Erpetoichthys calabaricus</name>
    <name type="common">Rope fish</name>
    <name type="synonym">Calamoichthys calabaricus</name>
    <dbReference type="NCBI Taxonomy" id="27687"/>
    <lineage>
        <taxon>Eukaryota</taxon>
        <taxon>Metazoa</taxon>
        <taxon>Chordata</taxon>
        <taxon>Craniata</taxon>
        <taxon>Vertebrata</taxon>
        <taxon>Euteleostomi</taxon>
        <taxon>Actinopterygii</taxon>
        <taxon>Polypteriformes</taxon>
        <taxon>Polypteridae</taxon>
        <taxon>Erpetoichthys</taxon>
    </lineage>
</organism>
<comment type="function">
    <text evidence="15">Probable methyltransferase required to silence rDNA.</text>
</comment>
<evidence type="ECO:0000256" key="2">
    <source>
        <dbReference type="ARBA" id="ARBA00006301"/>
    </source>
</evidence>
<reference evidence="17" key="2">
    <citation type="submission" date="2025-08" db="UniProtKB">
        <authorList>
            <consortium name="Ensembl"/>
        </authorList>
    </citation>
    <scope>IDENTIFICATION</scope>
</reference>
<evidence type="ECO:0000256" key="1">
    <source>
        <dbReference type="ARBA" id="ARBA00004604"/>
    </source>
</evidence>
<accession>A0A8C4X4V0</accession>
<dbReference type="Pfam" id="PF05148">
    <property type="entry name" value="Methyltransf_8"/>
    <property type="match status" value="1"/>
</dbReference>
<dbReference type="Gene3D" id="3.40.50.150">
    <property type="entry name" value="Vaccinia Virus protein VP39"/>
    <property type="match status" value="1"/>
</dbReference>
<proteinExistence type="inferred from homology"/>
<name>A0A8C4X4V0_ERPCA</name>
<dbReference type="SMR" id="A0A8C4X4V0"/>
<comment type="similarity">
    <text evidence="2 15">Belongs to the methyltransferase superfamily. RRP8 family.</text>
</comment>
<keyword evidence="10" id="KW-0805">Transcription regulation</keyword>
<dbReference type="EC" id="2.1.1.-" evidence="15"/>
<evidence type="ECO:0000256" key="10">
    <source>
        <dbReference type="ARBA" id="ARBA00023015"/>
    </source>
</evidence>
<keyword evidence="4" id="KW-0678">Repressor</keyword>
<gene>
    <name evidence="17" type="primary">RRP8</name>
</gene>
<dbReference type="GO" id="GO:0033553">
    <property type="term" value="C:rDNA heterochromatin"/>
    <property type="evidence" value="ECO:0007669"/>
    <property type="project" value="TreeGrafter"/>
</dbReference>
<protein>
    <recommendedName>
        <fullName evidence="3 15">Ribosomal RNA-processing protein 8</fullName>
        <ecNumber evidence="15">2.1.1.-</ecNumber>
    </recommendedName>
</protein>
<reference evidence="17" key="3">
    <citation type="submission" date="2025-09" db="UniProtKB">
        <authorList>
            <consortium name="Ensembl"/>
        </authorList>
    </citation>
    <scope>IDENTIFICATION</scope>
</reference>
<dbReference type="GO" id="GO:0006364">
    <property type="term" value="P:rRNA processing"/>
    <property type="evidence" value="ECO:0007669"/>
    <property type="project" value="UniProtKB-UniRule"/>
</dbReference>
<dbReference type="PANTHER" id="PTHR12787:SF0">
    <property type="entry name" value="RIBOSOMAL RNA-PROCESSING PROTEIN 8"/>
    <property type="match status" value="1"/>
</dbReference>
<keyword evidence="18" id="KW-1185">Reference proteome</keyword>
<dbReference type="FunFam" id="1.10.10.2150:FF:000001">
    <property type="entry name" value="Ribosomal RNA-processing protein 8"/>
    <property type="match status" value="1"/>
</dbReference>
<dbReference type="PANTHER" id="PTHR12787">
    <property type="entry name" value="RIBOSOMAL RNA-PROCESSING PROTEIN 8"/>
    <property type="match status" value="1"/>
</dbReference>
<dbReference type="RefSeq" id="XP_028655726.1">
    <property type="nucleotide sequence ID" value="XM_028799893.2"/>
</dbReference>
<dbReference type="GeneID" id="114650329"/>
<evidence type="ECO:0000256" key="14">
    <source>
        <dbReference type="ARBA" id="ARBA00062710"/>
    </source>
</evidence>
<keyword evidence="5 15" id="KW-0698">rRNA processing</keyword>